<dbReference type="PANTHER" id="PTHR39639">
    <property type="entry name" value="CHROMOSOME 16, WHOLE GENOME SHOTGUN SEQUENCE"/>
    <property type="match status" value="1"/>
</dbReference>
<gene>
    <name evidence="2" type="ORF">SAMN05421748_115203</name>
</gene>
<keyword evidence="3" id="KW-1185">Reference proteome</keyword>
<evidence type="ECO:0000313" key="3">
    <source>
        <dbReference type="Proteomes" id="UP000219612"/>
    </source>
</evidence>
<dbReference type="PANTHER" id="PTHR39639:SF1">
    <property type="entry name" value="DUF262 DOMAIN-CONTAINING PROTEIN"/>
    <property type="match status" value="1"/>
</dbReference>
<proteinExistence type="predicted"/>
<name>A0A285J3Q1_9ACTN</name>
<evidence type="ECO:0000259" key="1">
    <source>
        <dbReference type="Pfam" id="PF03235"/>
    </source>
</evidence>
<dbReference type="Pfam" id="PF03235">
    <property type="entry name" value="GmrSD_N"/>
    <property type="match status" value="1"/>
</dbReference>
<dbReference type="Proteomes" id="UP000219612">
    <property type="component" value="Unassembled WGS sequence"/>
</dbReference>
<organism evidence="2 3">
    <name type="scientific">Paractinoplanes atraurantiacus</name>
    <dbReference type="NCBI Taxonomy" id="1036182"/>
    <lineage>
        <taxon>Bacteria</taxon>
        <taxon>Bacillati</taxon>
        <taxon>Actinomycetota</taxon>
        <taxon>Actinomycetes</taxon>
        <taxon>Micromonosporales</taxon>
        <taxon>Micromonosporaceae</taxon>
        <taxon>Paractinoplanes</taxon>
    </lineage>
</organism>
<evidence type="ECO:0000313" key="2">
    <source>
        <dbReference type="EMBL" id="SNY54949.1"/>
    </source>
</evidence>
<dbReference type="EMBL" id="OBDY01000015">
    <property type="protein sequence ID" value="SNY54949.1"/>
    <property type="molecule type" value="Genomic_DNA"/>
</dbReference>
<reference evidence="2 3" key="1">
    <citation type="submission" date="2017-09" db="EMBL/GenBank/DDBJ databases">
        <authorList>
            <person name="Ehlers B."/>
            <person name="Leendertz F.H."/>
        </authorList>
    </citation>
    <scope>NUCLEOTIDE SEQUENCE [LARGE SCALE GENOMIC DNA]</scope>
    <source>
        <strain evidence="2 3">CGMCC 4.6857</strain>
    </source>
</reference>
<protein>
    <recommendedName>
        <fullName evidence="1">GmrSD restriction endonucleases N-terminal domain-containing protein</fullName>
    </recommendedName>
</protein>
<dbReference type="InterPro" id="IPR004919">
    <property type="entry name" value="GmrSD_N"/>
</dbReference>
<dbReference type="AlphaFoldDB" id="A0A285J3Q1"/>
<sequence length="308" mass="35647">MRFQTSDPDIATVFRRIERKTIDLQPDFQRGEVWSVSKKQRLIDTILRGWHVPPIHLVAKGEGKFDVLDGQQRLTAIRDFMQGQFTVDGHIEPHVPQFAQYDGRRFAQLPMGVQDQFEAFAIRVFELHDYTPEEPHELFFRLNQPMTLTEAEKRNAFIGAARNQVKDLVEWASARGMSSERLGFSNARMAYDDLLARLLLTIEQGKLTEKVTALRITTRYRDTKPFSDRTMSLAKDAIDCFLKAPTSDDSGRRLKWNKATIHTWLCMAAKLAFEEKLPNYSHALFETIKIVESWRLKRNGASLRCLGW</sequence>
<feature type="domain" description="GmrSD restriction endonucleases N-terminal" evidence="1">
    <location>
        <begin position="12"/>
        <end position="158"/>
    </location>
</feature>
<accession>A0A285J3Q1</accession>